<evidence type="ECO:0000313" key="2">
    <source>
        <dbReference type="Proteomes" id="UP001274896"/>
    </source>
</evidence>
<proteinExistence type="predicted"/>
<dbReference type="EMBL" id="JAUCMX010000030">
    <property type="protein sequence ID" value="KAK3506855.1"/>
    <property type="molecule type" value="Genomic_DNA"/>
</dbReference>
<name>A0AAE0PRS7_9TELE</name>
<dbReference type="Proteomes" id="UP001274896">
    <property type="component" value="Unassembled WGS sequence"/>
</dbReference>
<evidence type="ECO:0000313" key="1">
    <source>
        <dbReference type="EMBL" id="KAK3506855.1"/>
    </source>
</evidence>
<sequence length="87" mass="9996">MNICCNFKGLEWAGLEVNFRVTSKYVFLHTYYDKVFRETRHEAHQDSATTLTGPLEFAYCPNCPTDDAITTTLHLALAHLHNKDSYV</sequence>
<accession>A0AAE0PRS7</accession>
<organism evidence="1 2">
    <name type="scientific">Hemibagrus guttatus</name>
    <dbReference type="NCBI Taxonomy" id="175788"/>
    <lineage>
        <taxon>Eukaryota</taxon>
        <taxon>Metazoa</taxon>
        <taxon>Chordata</taxon>
        <taxon>Craniata</taxon>
        <taxon>Vertebrata</taxon>
        <taxon>Euteleostomi</taxon>
        <taxon>Actinopterygii</taxon>
        <taxon>Neopterygii</taxon>
        <taxon>Teleostei</taxon>
        <taxon>Ostariophysi</taxon>
        <taxon>Siluriformes</taxon>
        <taxon>Bagridae</taxon>
        <taxon>Hemibagrus</taxon>
    </lineage>
</organism>
<protein>
    <submittedName>
        <fullName evidence="1">Uncharacterized protein</fullName>
    </submittedName>
</protein>
<comment type="caution">
    <text evidence="1">The sequence shown here is derived from an EMBL/GenBank/DDBJ whole genome shotgun (WGS) entry which is preliminary data.</text>
</comment>
<dbReference type="AlphaFoldDB" id="A0AAE0PRS7"/>
<keyword evidence="2" id="KW-1185">Reference proteome</keyword>
<gene>
    <name evidence="1" type="ORF">QTP70_029459</name>
</gene>
<reference evidence="1" key="1">
    <citation type="submission" date="2023-06" db="EMBL/GenBank/DDBJ databases">
        <title>Male Hemibagrus guttatus genome.</title>
        <authorList>
            <person name="Bian C."/>
        </authorList>
    </citation>
    <scope>NUCLEOTIDE SEQUENCE</scope>
    <source>
        <strain evidence="1">Male_cb2023</strain>
        <tissue evidence="1">Muscle</tissue>
    </source>
</reference>